<sequence length="145" mass="15551">MAVCPWEDRVALEDLLVAFAHAVDSLHDLDGIGTIFTDAAVFDLSGVGFPSLTGRAAIRQFYANTFDVMAAHAHYLSNFAVTSYAGDKASVRTYVVGMGRYKAGGGITMRGRYYFDVVRTPAGWKAALFSMDMLIPPEVESGGGA</sequence>
<proteinExistence type="predicted"/>
<gene>
    <name evidence="2" type="ORF">FHS92_001735</name>
</gene>
<dbReference type="CDD" id="cd00531">
    <property type="entry name" value="NTF2_like"/>
    <property type="match status" value="1"/>
</dbReference>
<dbReference type="RefSeq" id="WP_184079599.1">
    <property type="nucleotide sequence ID" value="NZ_JACIJP010000002.1"/>
</dbReference>
<dbReference type="Pfam" id="PF13577">
    <property type="entry name" value="SnoaL_4"/>
    <property type="match status" value="1"/>
</dbReference>
<feature type="domain" description="SnoaL-like" evidence="1">
    <location>
        <begin position="7"/>
        <end position="126"/>
    </location>
</feature>
<dbReference type="GO" id="GO:0016853">
    <property type="term" value="F:isomerase activity"/>
    <property type="evidence" value="ECO:0007669"/>
    <property type="project" value="UniProtKB-KW"/>
</dbReference>
<reference evidence="2 3" key="1">
    <citation type="submission" date="2020-08" db="EMBL/GenBank/DDBJ databases">
        <title>Genomic Encyclopedia of Type Strains, Phase IV (KMG-IV): sequencing the most valuable type-strain genomes for metagenomic binning, comparative biology and taxonomic classification.</title>
        <authorList>
            <person name="Goeker M."/>
        </authorList>
    </citation>
    <scope>NUCLEOTIDE SEQUENCE [LARGE SCALE GENOMIC DNA]</scope>
    <source>
        <strain evidence="2 3">DSM 102255</strain>
    </source>
</reference>
<dbReference type="Proteomes" id="UP000552700">
    <property type="component" value="Unassembled WGS sequence"/>
</dbReference>
<name>A0A841J3B2_9SPHN</name>
<dbReference type="AlphaFoldDB" id="A0A841J3B2"/>
<dbReference type="InterPro" id="IPR032710">
    <property type="entry name" value="NTF2-like_dom_sf"/>
</dbReference>
<dbReference type="InterPro" id="IPR037401">
    <property type="entry name" value="SnoaL-like"/>
</dbReference>
<dbReference type="SUPFAM" id="SSF54427">
    <property type="entry name" value="NTF2-like"/>
    <property type="match status" value="1"/>
</dbReference>
<keyword evidence="3" id="KW-1185">Reference proteome</keyword>
<accession>A0A841J3B2</accession>
<evidence type="ECO:0000313" key="3">
    <source>
        <dbReference type="Proteomes" id="UP000552700"/>
    </source>
</evidence>
<keyword evidence="2" id="KW-0413">Isomerase</keyword>
<protein>
    <submittedName>
        <fullName evidence="2">Ketosteroid isomerase-like protein</fullName>
    </submittedName>
</protein>
<comment type="caution">
    <text evidence="2">The sequence shown here is derived from an EMBL/GenBank/DDBJ whole genome shotgun (WGS) entry which is preliminary data.</text>
</comment>
<organism evidence="2 3">
    <name type="scientific">Sphingobium subterraneum</name>
    <dbReference type="NCBI Taxonomy" id="627688"/>
    <lineage>
        <taxon>Bacteria</taxon>
        <taxon>Pseudomonadati</taxon>
        <taxon>Pseudomonadota</taxon>
        <taxon>Alphaproteobacteria</taxon>
        <taxon>Sphingomonadales</taxon>
        <taxon>Sphingomonadaceae</taxon>
        <taxon>Sphingobium</taxon>
    </lineage>
</organism>
<evidence type="ECO:0000259" key="1">
    <source>
        <dbReference type="Pfam" id="PF13577"/>
    </source>
</evidence>
<dbReference type="Gene3D" id="3.10.450.50">
    <property type="match status" value="1"/>
</dbReference>
<evidence type="ECO:0000313" key="2">
    <source>
        <dbReference type="EMBL" id="MBB6124006.1"/>
    </source>
</evidence>
<dbReference type="EMBL" id="JACIJP010000002">
    <property type="protein sequence ID" value="MBB6124006.1"/>
    <property type="molecule type" value="Genomic_DNA"/>
</dbReference>